<feature type="compositionally biased region" description="Polar residues" evidence="1">
    <location>
        <begin position="37"/>
        <end position="47"/>
    </location>
</feature>
<dbReference type="GeneID" id="113203331"/>
<dbReference type="OrthoDB" id="8196294at2759"/>
<feature type="compositionally biased region" description="Low complexity" evidence="1">
    <location>
        <begin position="59"/>
        <end position="68"/>
    </location>
</feature>
<accession>A0A6J1S4Q7</accession>
<evidence type="ECO:0000313" key="3">
    <source>
        <dbReference type="RefSeq" id="XP_026273741.1"/>
    </source>
</evidence>
<evidence type="ECO:0000313" key="2">
    <source>
        <dbReference type="Proteomes" id="UP000504606"/>
    </source>
</evidence>
<dbReference type="AlphaFoldDB" id="A0A6J1S4Q7"/>
<dbReference type="KEGG" id="foc:113203331"/>
<gene>
    <name evidence="3" type="primary">LOC113203331</name>
</gene>
<name>A0A6J1S4Q7_FRAOC</name>
<sequence>MSNSPNNNNNRKRKGNVASTADASPTKERVSTRHASKSSQESPARPSQDSKKRKKRESSASSSNPTRASPRRSSRNIDSCTTDNMAVSRERCYKTPPKTRVSRKVERAPVFETSKGLKGYTSDGMSFESVPDDDLPDINIASPYKGKQYSKDDIVWAPLVTKHYNMLWPAVVTSVKGPNVCFLFIDAYDKPVRRTHAKRLIPFDNSSKNLELKELGDKTPGFKEAYELVIRYYCNKKQNTTLDARRFLTRPYDENDKVGMAKSFLFKLTGKCDGQTKNSEEIEDFEDMEIVDNEDIDDEMEENGEEPKVVSPQSERIREILEDLETLPSHMTVSAEKHEKMRTEAEKLLPFLQSKDCFEYLKKIREGTLKSSRHIRYMKGEKVQGGLGPFTLFTDLTEQFLSALDSHCDDYDSYDYKHNVMLPEALLYAISKYKDCSKFDAKKYYNKTCQKVGIRD</sequence>
<keyword evidence="2" id="KW-1185">Reference proteome</keyword>
<dbReference type="RefSeq" id="XP_026273741.1">
    <property type="nucleotide sequence ID" value="XM_026417956.2"/>
</dbReference>
<dbReference type="SUPFAM" id="SSF63748">
    <property type="entry name" value="Tudor/PWWP/MBT"/>
    <property type="match status" value="1"/>
</dbReference>
<reference evidence="3" key="1">
    <citation type="submission" date="2025-08" db="UniProtKB">
        <authorList>
            <consortium name="RefSeq"/>
        </authorList>
    </citation>
    <scope>IDENTIFICATION</scope>
    <source>
        <tissue evidence="3">Whole organism</tissue>
    </source>
</reference>
<feature type="region of interest" description="Disordered" evidence="1">
    <location>
        <begin position="1"/>
        <end position="83"/>
    </location>
</feature>
<dbReference type="Proteomes" id="UP000504606">
    <property type="component" value="Unplaced"/>
</dbReference>
<protein>
    <submittedName>
        <fullName evidence="3">Uncharacterized protein LOC113203331</fullName>
    </submittedName>
</protein>
<evidence type="ECO:0000256" key="1">
    <source>
        <dbReference type="SAM" id="MobiDB-lite"/>
    </source>
</evidence>
<proteinExistence type="predicted"/>
<organism evidence="2 3">
    <name type="scientific">Frankliniella occidentalis</name>
    <name type="common">Western flower thrips</name>
    <name type="synonym">Euthrips occidentalis</name>
    <dbReference type="NCBI Taxonomy" id="133901"/>
    <lineage>
        <taxon>Eukaryota</taxon>
        <taxon>Metazoa</taxon>
        <taxon>Ecdysozoa</taxon>
        <taxon>Arthropoda</taxon>
        <taxon>Hexapoda</taxon>
        <taxon>Insecta</taxon>
        <taxon>Pterygota</taxon>
        <taxon>Neoptera</taxon>
        <taxon>Paraneoptera</taxon>
        <taxon>Thysanoptera</taxon>
        <taxon>Terebrantia</taxon>
        <taxon>Thripoidea</taxon>
        <taxon>Thripidae</taxon>
        <taxon>Frankliniella</taxon>
    </lineage>
</organism>